<dbReference type="GO" id="GO:0002181">
    <property type="term" value="P:cytoplasmic translation"/>
    <property type="evidence" value="ECO:0007669"/>
    <property type="project" value="TreeGrafter"/>
</dbReference>
<dbReference type="STRING" id="671065.MetMK1DRAFT_00021800"/>
<keyword evidence="2 4" id="KW-0689">Ribosomal protein</keyword>
<evidence type="ECO:0000256" key="6">
    <source>
        <dbReference type="RuleBase" id="RU004007"/>
    </source>
</evidence>
<dbReference type="InterPro" id="IPR001063">
    <property type="entry name" value="Ribosomal_uL22"/>
</dbReference>
<evidence type="ECO:0000313" key="8">
    <source>
        <dbReference type="Proteomes" id="UP000003980"/>
    </source>
</evidence>
<evidence type="ECO:0000256" key="1">
    <source>
        <dbReference type="ARBA" id="ARBA00009451"/>
    </source>
</evidence>
<evidence type="ECO:0000256" key="2">
    <source>
        <dbReference type="ARBA" id="ARBA00022980"/>
    </source>
</evidence>
<accession>H2C6J7</accession>
<dbReference type="GO" id="GO:0003735">
    <property type="term" value="F:structural constituent of ribosome"/>
    <property type="evidence" value="ECO:0007669"/>
    <property type="project" value="UniProtKB-UniRule"/>
</dbReference>
<dbReference type="InterPro" id="IPR018260">
    <property type="entry name" value="Ribosomal_uL22_CS"/>
</dbReference>
<name>H2C6J7_9CREN</name>
<evidence type="ECO:0000313" key="7">
    <source>
        <dbReference type="EMBL" id="EHP69424.1"/>
    </source>
</evidence>
<sequence length="156" mass="17686">MGSWIYPSVGLDDSRTGKAVVRNAPVSIKDLYNISKAIRGMRVKEAREFLQRVLEHKEAMPYWKYSHGASHKSNISPRWKVKSGRYPEKAIKYVLKAIDNAEANAQGKGLDEDRLTVVHIAAHKGIVIKRFMPRAFGRATKKFNRTSHIEVIIGEV</sequence>
<reference evidence="7 8" key="1">
    <citation type="submission" date="2012-01" db="EMBL/GenBank/DDBJ databases">
        <title>Improved High-Quality Draft sequence of Metallosphaera yellowstonensis MK1.</title>
        <authorList>
            <consortium name="US DOE Joint Genome Institute"/>
            <person name="Lucas S."/>
            <person name="Han J."/>
            <person name="Cheng J.-F."/>
            <person name="Goodwin L."/>
            <person name="Pitluck S."/>
            <person name="Peters L."/>
            <person name="Teshima H."/>
            <person name="Detter J.C."/>
            <person name="Han C."/>
            <person name="Tapia R."/>
            <person name="Land M."/>
            <person name="Hauser L."/>
            <person name="Kyrpides N."/>
            <person name="Kozubal M."/>
            <person name="Macur R.E."/>
            <person name="Jay Z."/>
            <person name="Inskeep W."/>
            <person name="Woyke T."/>
        </authorList>
    </citation>
    <scope>NUCLEOTIDE SEQUENCE [LARGE SCALE GENOMIC DNA]</scope>
    <source>
        <strain evidence="7 8">MK1</strain>
    </source>
</reference>
<dbReference type="GO" id="GO:0022625">
    <property type="term" value="C:cytosolic large ribosomal subunit"/>
    <property type="evidence" value="ECO:0007669"/>
    <property type="project" value="UniProtKB-UniRule"/>
</dbReference>
<dbReference type="Pfam" id="PF00237">
    <property type="entry name" value="Ribosomal_L22"/>
    <property type="match status" value="1"/>
</dbReference>
<comment type="similarity">
    <text evidence="1 4 5">Belongs to the universal ribosomal protein uL22 family.</text>
</comment>
<dbReference type="InterPro" id="IPR057265">
    <property type="entry name" value="Ribosomal_uL22_arc-type"/>
</dbReference>
<dbReference type="PANTHER" id="PTHR11593:SF10">
    <property type="entry name" value="60S RIBOSOMAL PROTEIN L17"/>
    <property type="match status" value="1"/>
</dbReference>
<dbReference type="OrthoDB" id="314984at2157"/>
<keyword evidence="8" id="KW-1185">Reference proteome</keyword>
<evidence type="ECO:0000256" key="3">
    <source>
        <dbReference type="ARBA" id="ARBA00023274"/>
    </source>
</evidence>
<dbReference type="NCBIfam" id="NF003260">
    <property type="entry name" value="PRK04223.1"/>
    <property type="match status" value="1"/>
</dbReference>
<dbReference type="GO" id="GO:0019843">
    <property type="term" value="F:rRNA binding"/>
    <property type="evidence" value="ECO:0007669"/>
    <property type="project" value="UniProtKB-UniRule"/>
</dbReference>
<dbReference type="AlphaFoldDB" id="H2C6J7"/>
<dbReference type="SUPFAM" id="SSF54843">
    <property type="entry name" value="Ribosomal protein L22"/>
    <property type="match status" value="1"/>
</dbReference>
<comment type="subunit">
    <text evidence="4 6">Part of the 50S ribosomal subunit.</text>
</comment>
<dbReference type="HAMAP" id="MF_01331_A">
    <property type="entry name" value="Ribosomal_uL22_A"/>
    <property type="match status" value="1"/>
</dbReference>
<evidence type="ECO:0000256" key="5">
    <source>
        <dbReference type="RuleBase" id="RU004005"/>
    </source>
</evidence>
<dbReference type="InterPro" id="IPR036394">
    <property type="entry name" value="Ribosomal_uL22_sf"/>
</dbReference>
<gene>
    <name evidence="4" type="primary">rpl22</name>
    <name evidence="7" type="ORF">MetMK1DRAFT_00021800</name>
</gene>
<dbReference type="NCBIfam" id="TIGR01038">
    <property type="entry name" value="uL22_arch_euk"/>
    <property type="match status" value="1"/>
</dbReference>
<evidence type="ECO:0000256" key="4">
    <source>
        <dbReference type="HAMAP-Rule" id="MF_01331"/>
    </source>
</evidence>
<protein>
    <recommendedName>
        <fullName evidence="4">Large ribosomal subunit protein uL22</fullName>
    </recommendedName>
</protein>
<dbReference type="Proteomes" id="UP000003980">
    <property type="component" value="Unassembled WGS sequence"/>
</dbReference>
<proteinExistence type="inferred from homology"/>
<keyword evidence="4 6" id="KW-0694">RNA-binding</keyword>
<dbReference type="EMBL" id="JH597768">
    <property type="protein sequence ID" value="EHP69424.1"/>
    <property type="molecule type" value="Genomic_DNA"/>
</dbReference>
<dbReference type="PROSITE" id="PS00464">
    <property type="entry name" value="RIBOSOMAL_L22"/>
    <property type="match status" value="1"/>
</dbReference>
<dbReference type="eggNOG" id="arCOG04098">
    <property type="taxonomic scope" value="Archaea"/>
</dbReference>
<comment type="function">
    <text evidence="4">The globular domain of the protein is located near the polypeptide exit tunnel on the outside of the subunit, while an extended beta-hairpin is found that lines the wall of the exit tunnel in the center of the 70S ribosome.</text>
</comment>
<organism evidence="7 8">
    <name type="scientific">Metallosphaera yellowstonensis MK1</name>
    <dbReference type="NCBI Taxonomy" id="671065"/>
    <lineage>
        <taxon>Archaea</taxon>
        <taxon>Thermoproteota</taxon>
        <taxon>Thermoprotei</taxon>
        <taxon>Sulfolobales</taxon>
        <taxon>Sulfolobaceae</taxon>
        <taxon>Metallosphaera</taxon>
    </lineage>
</organism>
<dbReference type="HOGENOM" id="CLU_083987_0_2_2"/>
<dbReference type="InterPro" id="IPR005721">
    <property type="entry name" value="Ribosomal_uL22_euk/arc"/>
</dbReference>
<dbReference type="PANTHER" id="PTHR11593">
    <property type="entry name" value="60S RIBOSOMAL PROTEIN L17"/>
    <property type="match status" value="1"/>
</dbReference>
<keyword evidence="4 6" id="KW-0699">rRNA-binding</keyword>
<keyword evidence="3 4" id="KW-0687">Ribonucleoprotein</keyword>
<comment type="function">
    <text evidence="4 6">This protein binds specifically to 23S rRNA. It makes multiple contacts with different domains of the 23S rRNA in the assembled 50S subunit and ribosome.</text>
</comment>
<dbReference type="Gene3D" id="3.90.470.10">
    <property type="entry name" value="Ribosomal protein L22/L17"/>
    <property type="match status" value="1"/>
</dbReference>
<dbReference type="CDD" id="cd00336">
    <property type="entry name" value="Ribosomal_L22"/>
    <property type="match status" value="1"/>
</dbReference>
<dbReference type="RefSeq" id="WP_009073470.1">
    <property type="nucleotide sequence ID" value="NZ_JH597768.1"/>
</dbReference>